<evidence type="ECO:0000259" key="1">
    <source>
        <dbReference type="Pfam" id="PF04015"/>
    </source>
</evidence>
<dbReference type="Pfam" id="PF04015">
    <property type="entry name" value="DUF362"/>
    <property type="match status" value="1"/>
</dbReference>
<dbReference type="InterPro" id="IPR006311">
    <property type="entry name" value="TAT_signal"/>
</dbReference>
<organism evidence="2">
    <name type="scientific">Vecturithrix granuli</name>
    <dbReference type="NCBI Taxonomy" id="1499967"/>
    <lineage>
        <taxon>Bacteria</taxon>
        <taxon>Candidatus Moduliflexota</taxon>
        <taxon>Candidatus Vecturitrichia</taxon>
        <taxon>Candidatus Vecturitrichales</taxon>
        <taxon>Candidatus Vecturitrichaceae</taxon>
        <taxon>Candidatus Vecturithrix</taxon>
    </lineage>
</organism>
<dbReference type="InterPro" id="IPR007160">
    <property type="entry name" value="DUF362"/>
</dbReference>
<dbReference type="Proteomes" id="UP000030661">
    <property type="component" value="Unassembled WGS sequence"/>
</dbReference>
<sequence length="307" mass="33083">MVFTPISRREFLAAIAKVGITMGFTSQIPFGVLAAEAPIDLAIAKGEPAQAVKLAIDVLGGIQRFVKAGQVVVLKPNMSFPNPPEWGSTTHPEVVKTVAQLCLDAGAKRVMVIDYPLRRPEVVMRRCGIPEACQGMPNVHVLALSEQKFYQPVEVPQGKALEEVKIARDVLQADVLINMPVAKSHGDTGVSLGMKNLMGLIWDRGFLHQFIDLNQGIADLGTVLKPDLIIMDATRPMTTAGPGGPGKIVQLDTIIAGTDPVAVDSYTVTITEWYGHKFSGENVKYIQNAAAMGLGEIDVSKLNIQHL</sequence>
<dbReference type="EMBL" id="DF820466">
    <property type="protein sequence ID" value="GAK57929.1"/>
    <property type="molecule type" value="Genomic_DNA"/>
</dbReference>
<gene>
    <name evidence="2" type="ORF">U27_04901</name>
</gene>
<evidence type="ECO:0000313" key="3">
    <source>
        <dbReference type="Proteomes" id="UP000030661"/>
    </source>
</evidence>
<reference evidence="2" key="1">
    <citation type="journal article" date="2015" name="PeerJ">
        <title>First genomic representation of candidate bacterial phylum KSB3 points to enhanced environmental sensing as a trigger of wastewater bulking.</title>
        <authorList>
            <person name="Sekiguchi Y."/>
            <person name="Ohashi A."/>
            <person name="Parks D.H."/>
            <person name="Yamauchi T."/>
            <person name="Tyson G.W."/>
            <person name="Hugenholtz P."/>
        </authorList>
    </citation>
    <scope>NUCLEOTIDE SEQUENCE [LARGE SCALE GENOMIC DNA]</scope>
</reference>
<feature type="domain" description="DUF362" evidence="1">
    <location>
        <begin position="72"/>
        <end position="268"/>
    </location>
</feature>
<dbReference type="HOGENOM" id="CLU_044970_0_0_0"/>
<protein>
    <recommendedName>
        <fullName evidence="1">DUF362 domain-containing protein</fullName>
    </recommendedName>
</protein>
<evidence type="ECO:0000313" key="2">
    <source>
        <dbReference type="EMBL" id="GAK57929.1"/>
    </source>
</evidence>
<dbReference type="STRING" id="1499967.U27_04901"/>
<dbReference type="PROSITE" id="PS51318">
    <property type="entry name" value="TAT"/>
    <property type="match status" value="1"/>
</dbReference>
<keyword evidence="3" id="KW-1185">Reference proteome</keyword>
<proteinExistence type="predicted"/>
<name>A0A081C024_VECG1</name>
<accession>A0A081C024</accession>
<dbReference type="AlphaFoldDB" id="A0A081C024"/>
<dbReference type="eggNOG" id="COG2006">
    <property type="taxonomic scope" value="Bacteria"/>
</dbReference>